<sequence>MSITPEIWCERDGHKHFECFVDFNDWLDDSDEADLIRENYGINNFSSPSKVLFVADKTAYNTHVPSRILTSMKLLVYVIEIQYSRSILDQNH</sequence>
<dbReference type="RefSeq" id="WP_096057062.1">
    <property type="nucleotide sequence ID" value="NZ_CP023344.1"/>
</dbReference>
<organism evidence="1 2">
    <name type="scientific">Nibricoccus aquaticus</name>
    <dbReference type="NCBI Taxonomy" id="2576891"/>
    <lineage>
        <taxon>Bacteria</taxon>
        <taxon>Pseudomonadati</taxon>
        <taxon>Verrucomicrobiota</taxon>
        <taxon>Opitutia</taxon>
        <taxon>Opitutales</taxon>
        <taxon>Opitutaceae</taxon>
        <taxon>Nibricoccus</taxon>
    </lineage>
</organism>
<evidence type="ECO:0000313" key="2">
    <source>
        <dbReference type="Proteomes" id="UP000217265"/>
    </source>
</evidence>
<proteinExistence type="predicted"/>
<dbReference type="KEGG" id="vbh:CMV30_16590"/>
<evidence type="ECO:0000313" key="1">
    <source>
        <dbReference type="EMBL" id="ATC65432.1"/>
    </source>
</evidence>
<protein>
    <submittedName>
        <fullName evidence="1">Uncharacterized protein</fullName>
    </submittedName>
</protein>
<accession>A0A290QMN1</accession>
<reference evidence="1 2" key="1">
    <citation type="submission" date="2017-09" db="EMBL/GenBank/DDBJ databases">
        <title>Complete genome sequence of Verrucomicrobial strain HZ-65, isolated from freshwater.</title>
        <authorList>
            <person name="Choi A."/>
        </authorList>
    </citation>
    <scope>NUCLEOTIDE SEQUENCE [LARGE SCALE GENOMIC DNA]</scope>
    <source>
        <strain evidence="1 2">HZ-65</strain>
    </source>
</reference>
<name>A0A290QMN1_9BACT</name>
<dbReference type="AlphaFoldDB" id="A0A290QMN1"/>
<dbReference type="Proteomes" id="UP000217265">
    <property type="component" value="Chromosome"/>
</dbReference>
<keyword evidence="2" id="KW-1185">Reference proteome</keyword>
<dbReference type="OrthoDB" id="2077946at2"/>
<gene>
    <name evidence="1" type="ORF">CMV30_16590</name>
</gene>
<dbReference type="EMBL" id="CP023344">
    <property type="protein sequence ID" value="ATC65432.1"/>
    <property type="molecule type" value="Genomic_DNA"/>
</dbReference>